<organism evidence="1 2">
    <name type="scientific">Ancylostoma ceylanicum</name>
    <dbReference type="NCBI Taxonomy" id="53326"/>
    <lineage>
        <taxon>Eukaryota</taxon>
        <taxon>Metazoa</taxon>
        <taxon>Ecdysozoa</taxon>
        <taxon>Nematoda</taxon>
        <taxon>Chromadorea</taxon>
        <taxon>Rhabditida</taxon>
        <taxon>Rhabditina</taxon>
        <taxon>Rhabditomorpha</taxon>
        <taxon>Strongyloidea</taxon>
        <taxon>Ancylostomatidae</taxon>
        <taxon>Ancylostomatinae</taxon>
        <taxon>Ancylostoma</taxon>
    </lineage>
</organism>
<evidence type="ECO:0000313" key="1">
    <source>
        <dbReference type="EMBL" id="EYB94464.1"/>
    </source>
</evidence>
<comment type="caution">
    <text evidence="1">The sequence shown here is derived from an EMBL/GenBank/DDBJ whole genome shotgun (WGS) entry which is preliminary data.</text>
</comment>
<dbReference type="Proteomes" id="UP000024635">
    <property type="component" value="Unassembled WGS sequence"/>
</dbReference>
<sequence length="83" mass="9659">MKALFSMRRRRGRVLRCRACTRPPRNSVNGTNCAHPPRQTAHCDSVNWRVEPLKTRRVRDSDTCFSAVLTPQLRLEDFGWCCL</sequence>
<reference evidence="2" key="1">
    <citation type="journal article" date="2015" name="Nat. Genet.">
        <title>The genome and transcriptome of the zoonotic hookworm Ancylostoma ceylanicum identify infection-specific gene families.</title>
        <authorList>
            <person name="Schwarz E.M."/>
            <person name="Hu Y."/>
            <person name="Antoshechkin I."/>
            <person name="Miller M.M."/>
            <person name="Sternberg P.W."/>
            <person name="Aroian R.V."/>
        </authorList>
    </citation>
    <scope>NUCLEOTIDE SEQUENCE</scope>
    <source>
        <strain evidence="2">HY135</strain>
    </source>
</reference>
<gene>
    <name evidence="1" type="primary">Acey_s0171.g309</name>
    <name evidence="1" type="ORF">Y032_0171g309</name>
</gene>
<accession>A0A016SVV3</accession>
<name>A0A016SVV3_9BILA</name>
<dbReference type="AlphaFoldDB" id="A0A016SVV3"/>
<dbReference type="EMBL" id="JARK01001507">
    <property type="protein sequence ID" value="EYB94464.1"/>
    <property type="molecule type" value="Genomic_DNA"/>
</dbReference>
<proteinExistence type="predicted"/>
<protein>
    <submittedName>
        <fullName evidence="1">Uncharacterized protein</fullName>
    </submittedName>
</protein>
<keyword evidence="2" id="KW-1185">Reference proteome</keyword>
<evidence type="ECO:0000313" key="2">
    <source>
        <dbReference type="Proteomes" id="UP000024635"/>
    </source>
</evidence>